<name>A0A7T5EIB3_9BACL</name>
<dbReference type="EMBL" id="CP066308">
    <property type="protein sequence ID" value="QQE73121.1"/>
    <property type="molecule type" value="Genomic_DNA"/>
</dbReference>
<dbReference type="GO" id="GO:0003677">
    <property type="term" value="F:DNA binding"/>
    <property type="evidence" value="ECO:0007669"/>
    <property type="project" value="InterPro"/>
</dbReference>
<gene>
    <name evidence="4" type="ORF">JD108_14495</name>
    <name evidence="5" type="ORF">KDJ56_14440</name>
</gene>
<dbReference type="Gene3D" id="3.10.560.10">
    <property type="entry name" value="Outer membrane lipoprotein wza domain like"/>
    <property type="match status" value="1"/>
</dbReference>
<feature type="transmembrane region" description="Helical" evidence="2">
    <location>
        <begin position="12"/>
        <end position="29"/>
    </location>
</feature>
<dbReference type="SMART" id="SM00278">
    <property type="entry name" value="HhH1"/>
    <property type="match status" value="2"/>
</dbReference>
<keyword evidence="2" id="KW-0812">Transmembrane</keyword>
<dbReference type="InterPro" id="IPR051675">
    <property type="entry name" value="Endo/Exo/Phosphatase_dom_1"/>
</dbReference>
<feature type="domain" description="Helix-hairpin-helix DNA-binding motif class 1" evidence="3">
    <location>
        <begin position="274"/>
        <end position="293"/>
    </location>
</feature>
<feature type="region of interest" description="Disordered" evidence="1">
    <location>
        <begin position="88"/>
        <end position="148"/>
    </location>
</feature>
<dbReference type="PANTHER" id="PTHR21180:SF32">
    <property type="entry name" value="ENDONUCLEASE_EXONUCLEASE_PHOSPHATASE FAMILY DOMAIN-CONTAINING PROTEIN 1"/>
    <property type="match status" value="1"/>
</dbReference>
<evidence type="ECO:0000256" key="1">
    <source>
        <dbReference type="SAM" id="MobiDB-lite"/>
    </source>
</evidence>
<feature type="compositionally biased region" description="Low complexity" evidence="1">
    <location>
        <begin position="88"/>
        <end position="115"/>
    </location>
</feature>
<keyword evidence="2" id="KW-1133">Transmembrane helix</keyword>
<dbReference type="InterPro" id="IPR003583">
    <property type="entry name" value="Hlx-hairpin-Hlx_DNA-bd_motif"/>
</dbReference>
<dbReference type="Pfam" id="PF12836">
    <property type="entry name" value="HHH_3"/>
    <property type="match status" value="1"/>
</dbReference>
<feature type="compositionally biased region" description="Low complexity" evidence="1">
    <location>
        <begin position="242"/>
        <end position="251"/>
    </location>
</feature>
<dbReference type="AlphaFoldDB" id="A0A7T5EIB3"/>
<dbReference type="Gene3D" id="1.10.150.320">
    <property type="entry name" value="Photosystem II 12 kDa extrinsic protein"/>
    <property type="match status" value="1"/>
</dbReference>
<dbReference type="KEGG" id="bcop:JD108_14495"/>
<evidence type="ECO:0000313" key="4">
    <source>
        <dbReference type="EMBL" id="QQE73121.1"/>
    </source>
</evidence>
<sequence>MLFDLWERYKRLILTAFAVLFVGASVWIYQSDAEGSHAELPFYEAEYADSDFAVSGTAGGGPAPAPAPAAAAAPDAKAAAGSDVVSAASQAADSQAHPQAAGPQAQPYAGGTQAQLQAAVHQAERQAAVSAAADPPGNPAARLAAAAAGHSPADPAPLLYVDVKGRVNQPGLYALQPGARVADAIAKAGGISPDGDAERINLAEPLVDGSALIVPAKGDAASTGQSGIVSAVIPSAGVSGSAPSAAKAAPAQTSKDPAAEKAAKGVNINTAGLQELMTLPGVGESRAHAIIQYRSEKGAFRSPEELKRISGIGDKIYERMKEHVRIQ</sequence>
<proteinExistence type="predicted"/>
<feature type="domain" description="Helix-hairpin-helix DNA-binding motif class 1" evidence="3">
    <location>
        <begin position="304"/>
        <end position="323"/>
    </location>
</feature>
<dbReference type="Proteomes" id="UP000677234">
    <property type="component" value="Chromosome"/>
</dbReference>
<dbReference type="Proteomes" id="UP000595847">
    <property type="component" value="Chromosome"/>
</dbReference>
<evidence type="ECO:0000313" key="5">
    <source>
        <dbReference type="EMBL" id="QUO40199.1"/>
    </source>
</evidence>
<dbReference type="EMBL" id="CP073708">
    <property type="protein sequence ID" value="QUO40199.1"/>
    <property type="molecule type" value="Genomic_DNA"/>
</dbReference>
<dbReference type="Pfam" id="PF10531">
    <property type="entry name" value="SLBB"/>
    <property type="match status" value="1"/>
</dbReference>
<reference evidence="4 6" key="1">
    <citation type="submission" date="2020-12" db="EMBL/GenBank/DDBJ databases">
        <title>strain FJAT-54423T represents a novel species of the genus Brevibacillus.</title>
        <authorList>
            <person name="Tang R."/>
        </authorList>
    </citation>
    <scope>NUCLEOTIDE SEQUENCE [LARGE SCALE GENOMIC DNA]</scope>
    <source>
        <strain evidence="4 6">FJAT-54423</strain>
    </source>
</reference>
<dbReference type="RefSeq" id="WP_198826751.1">
    <property type="nucleotide sequence ID" value="NZ_CP066308.1"/>
</dbReference>
<keyword evidence="7" id="KW-1185">Reference proteome</keyword>
<reference evidence="5" key="2">
    <citation type="submission" date="2021-04" db="EMBL/GenBank/DDBJ databases">
        <title>Brevibacillus composti FJAT-54423, complete genome.</title>
        <authorList>
            <person name="Tang R."/>
        </authorList>
    </citation>
    <scope>NUCLEOTIDE SEQUENCE</scope>
    <source>
        <strain evidence="5">FJAT-54424</strain>
    </source>
</reference>
<feature type="region of interest" description="Disordered" evidence="1">
    <location>
        <begin position="242"/>
        <end position="262"/>
    </location>
</feature>
<dbReference type="InterPro" id="IPR019554">
    <property type="entry name" value="Soluble_ligand-bd"/>
</dbReference>
<dbReference type="GO" id="GO:0015627">
    <property type="term" value="C:type II protein secretion system complex"/>
    <property type="evidence" value="ECO:0007669"/>
    <property type="project" value="TreeGrafter"/>
</dbReference>
<dbReference type="SUPFAM" id="SSF47781">
    <property type="entry name" value="RuvA domain 2-like"/>
    <property type="match status" value="1"/>
</dbReference>
<evidence type="ECO:0000313" key="6">
    <source>
        <dbReference type="Proteomes" id="UP000595847"/>
    </source>
</evidence>
<dbReference type="PANTHER" id="PTHR21180">
    <property type="entry name" value="ENDONUCLEASE/EXONUCLEASE/PHOSPHATASE FAMILY DOMAIN-CONTAINING PROTEIN 1"/>
    <property type="match status" value="1"/>
</dbReference>
<evidence type="ECO:0000313" key="7">
    <source>
        <dbReference type="Proteomes" id="UP000677234"/>
    </source>
</evidence>
<dbReference type="GO" id="GO:0006281">
    <property type="term" value="P:DNA repair"/>
    <property type="evidence" value="ECO:0007669"/>
    <property type="project" value="InterPro"/>
</dbReference>
<dbReference type="InterPro" id="IPR010994">
    <property type="entry name" value="RuvA_2-like"/>
</dbReference>
<organism evidence="4 6">
    <name type="scientific">Brevibacillus composti</name>
    <dbReference type="NCBI Taxonomy" id="2796470"/>
    <lineage>
        <taxon>Bacteria</taxon>
        <taxon>Bacillati</taxon>
        <taxon>Bacillota</taxon>
        <taxon>Bacilli</taxon>
        <taxon>Bacillales</taxon>
        <taxon>Paenibacillaceae</taxon>
        <taxon>Brevibacillus</taxon>
    </lineage>
</organism>
<keyword evidence="2" id="KW-0472">Membrane</keyword>
<evidence type="ECO:0000256" key="2">
    <source>
        <dbReference type="SAM" id="Phobius"/>
    </source>
</evidence>
<accession>A0A7T5EIB3</accession>
<evidence type="ECO:0000259" key="3">
    <source>
        <dbReference type="SMART" id="SM00278"/>
    </source>
</evidence>
<dbReference type="InterPro" id="IPR004509">
    <property type="entry name" value="Competence_ComEA_HhH"/>
</dbReference>
<dbReference type="GO" id="GO:0015628">
    <property type="term" value="P:protein secretion by the type II secretion system"/>
    <property type="evidence" value="ECO:0007669"/>
    <property type="project" value="TreeGrafter"/>
</dbReference>
<feature type="compositionally biased region" description="Low complexity" evidence="1">
    <location>
        <begin position="125"/>
        <end position="148"/>
    </location>
</feature>
<protein>
    <submittedName>
        <fullName evidence="4">Helix-hairpin-helix domain-containing protein</fullName>
    </submittedName>
</protein>
<dbReference type="NCBIfam" id="TIGR00426">
    <property type="entry name" value="competence protein ComEA helix-hairpin-helix repeat region"/>
    <property type="match status" value="1"/>
</dbReference>